<evidence type="ECO:0000313" key="1">
    <source>
        <dbReference type="EMBL" id="MDX8301491.1"/>
    </source>
</evidence>
<name>A0AAW9F8H4_9HYPH</name>
<sequence>MGRSDKSRPTPVTDSAINQFARLGITYTAPPIEQDQLEIMPNAWDSFMAFLSCQTQWRVAAGMAGLIWLGLDYAACKLVLDDIEAAPGTFADLRVMEAAAMPILNEVDA</sequence>
<reference evidence="1" key="1">
    <citation type="journal article" date="2023" name="Phytobiomes J">
        <title>Deciphering the key players within the bacterial microbiota associated with aerial crown gall tumors on rhododendron: Insights into the gallobiome.</title>
        <authorList>
            <person name="Kuzmanovic N."/>
            <person name="Nesme J."/>
            <person name="Wolf J."/>
            <person name="Neumann-Schaal M."/>
            <person name="Petersen J."/>
            <person name="Fernandez-Gnecco G."/>
            <person name="Sproeer C."/>
            <person name="Bunk B."/>
            <person name="Overmann J."/>
            <person name="Sorensen S.J."/>
            <person name="Idczak E."/>
            <person name="Smalla K."/>
        </authorList>
    </citation>
    <scope>NUCLEOTIDE SEQUENCE</scope>
    <source>
        <strain evidence="1">Rho-11.1</strain>
    </source>
</reference>
<gene>
    <name evidence="1" type="ORF">RMR22_04490</name>
</gene>
<dbReference type="EMBL" id="JAVRAF010000001">
    <property type="protein sequence ID" value="MDX8301491.1"/>
    <property type="molecule type" value="Genomic_DNA"/>
</dbReference>
<dbReference type="InterPro" id="IPR014915">
    <property type="entry name" value="Phage_TLS_TfmB"/>
</dbReference>
<accession>A0AAW9F8H4</accession>
<protein>
    <submittedName>
        <fullName evidence="1">DUF1799 domain-containing protein</fullName>
    </submittedName>
</protein>
<dbReference type="Pfam" id="PF08809">
    <property type="entry name" value="DUF1799"/>
    <property type="match status" value="1"/>
</dbReference>
<dbReference type="RefSeq" id="WP_320202470.1">
    <property type="nucleotide sequence ID" value="NZ_CP192781.1"/>
</dbReference>
<proteinExistence type="predicted"/>
<dbReference type="AlphaFoldDB" id="A0AAW9F8H4"/>
<comment type="caution">
    <text evidence="1">The sequence shown here is derived from an EMBL/GenBank/DDBJ whole genome shotgun (WGS) entry which is preliminary data.</text>
</comment>
<organism evidence="1">
    <name type="scientific">Agrobacterium rosae</name>
    <dbReference type="NCBI Taxonomy" id="1972867"/>
    <lineage>
        <taxon>Bacteria</taxon>
        <taxon>Pseudomonadati</taxon>
        <taxon>Pseudomonadota</taxon>
        <taxon>Alphaproteobacteria</taxon>
        <taxon>Hyphomicrobiales</taxon>
        <taxon>Rhizobiaceae</taxon>
        <taxon>Rhizobium/Agrobacterium group</taxon>
        <taxon>Agrobacterium</taxon>
    </lineage>
</organism>